<gene>
    <name evidence="2" type="ORF">POL58_45345</name>
</gene>
<evidence type="ECO:0000256" key="1">
    <source>
        <dbReference type="SAM" id="MobiDB-lite"/>
    </source>
</evidence>
<evidence type="ECO:0008006" key="4">
    <source>
        <dbReference type="Google" id="ProtNLM"/>
    </source>
</evidence>
<reference evidence="2 3" key="1">
    <citation type="submission" date="2022-11" db="EMBL/GenBank/DDBJ databases">
        <title>Minimal conservation of predation-associated metabolite biosynthetic gene clusters underscores biosynthetic potential of Myxococcota including descriptions for ten novel species: Archangium lansinium sp. nov., Myxococcus landrumus sp. nov., Nannocystis bai.</title>
        <authorList>
            <person name="Ahearne A."/>
            <person name="Stevens C."/>
            <person name="Dowd S."/>
        </authorList>
    </citation>
    <scope>NUCLEOTIDE SEQUENCE [LARGE SCALE GENOMIC DNA]</scope>
    <source>
        <strain evidence="2 3">NCELM</strain>
    </source>
</reference>
<dbReference type="Proteomes" id="UP001217838">
    <property type="component" value="Unassembled WGS sequence"/>
</dbReference>
<accession>A0ABT5BLL6</accession>
<sequence length="448" mass="46590">MRHALLALICTAACGRADDTASRAAPIASVSPAIPATPDTEVPPPAATNDATATSAAQVPPPVAANAATSSLRDFADYTALATPLRCDRAVRCGEIGASEREQCLREVPRALILLGVARGVQAARYRFDPALAGACLQLLRDAPCDVDHDAILPDCLAGAVPAGLRPTVAPGGACERWEECEDGICTGELGCPGVCRARTLVIGGPCDQNTLCSDELFCDGDVCRPRGDLGSACTGHWQACRRGLECQGHVPANRNPHAYRREQPGVCEAPRRVGQPCRPVSLADDCAPGTFCDFGAAAPTCRARLPRDAACTWLDACADGLRCDGLLLGDQPAANGSGMRALVQPGVCRPVGDRGSRCDPTAAETLCPMAMTCSDAGACVPRGDTGASCREHNDCRAYHFCDPATGTCRPQPALGEPCAATGPGDHCAFGRCEPKTRRCVGACRRDN</sequence>
<proteinExistence type="predicted"/>
<protein>
    <recommendedName>
        <fullName evidence="4">Dickkopf N-terminal cysteine-rich domain-containing protein</fullName>
    </recommendedName>
</protein>
<dbReference type="EMBL" id="JAQNDN010000027">
    <property type="protein sequence ID" value="MDC0675054.1"/>
    <property type="molecule type" value="Genomic_DNA"/>
</dbReference>
<feature type="compositionally biased region" description="Low complexity" evidence="1">
    <location>
        <begin position="47"/>
        <end position="60"/>
    </location>
</feature>
<organism evidence="2 3">
    <name type="scientific">Nannocystis radixulma</name>
    <dbReference type="NCBI Taxonomy" id="2995305"/>
    <lineage>
        <taxon>Bacteria</taxon>
        <taxon>Pseudomonadati</taxon>
        <taxon>Myxococcota</taxon>
        <taxon>Polyangia</taxon>
        <taxon>Nannocystales</taxon>
        <taxon>Nannocystaceae</taxon>
        <taxon>Nannocystis</taxon>
    </lineage>
</organism>
<feature type="region of interest" description="Disordered" evidence="1">
    <location>
        <begin position="32"/>
        <end position="60"/>
    </location>
</feature>
<evidence type="ECO:0000313" key="3">
    <source>
        <dbReference type="Proteomes" id="UP001217838"/>
    </source>
</evidence>
<keyword evidence="3" id="KW-1185">Reference proteome</keyword>
<dbReference type="RefSeq" id="WP_272009761.1">
    <property type="nucleotide sequence ID" value="NZ_JAQNDN010000027.1"/>
</dbReference>
<comment type="caution">
    <text evidence="2">The sequence shown here is derived from an EMBL/GenBank/DDBJ whole genome shotgun (WGS) entry which is preliminary data.</text>
</comment>
<name>A0ABT5BLL6_9BACT</name>
<evidence type="ECO:0000313" key="2">
    <source>
        <dbReference type="EMBL" id="MDC0675054.1"/>
    </source>
</evidence>